<gene>
    <name evidence="2" type="ORF">HJG60_011775</name>
</gene>
<feature type="region of interest" description="Disordered" evidence="1">
    <location>
        <begin position="87"/>
        <end position="191"/>
    </location>
</feature>
<evidence type="ECO:0000313" key="3">
    <source>
        <dbReference type="Proteomes" id="UP000664940"/>
    </source>
</evidence>
<evidence type="ECO:0000313" key="2">
    <source>
        <dbReference type="EMBL" id="KAF6094665.1"/>
    </source>
</evidence>
<feature type="compositionally biased region" description="Basic and acidic residues" evidence="1">
    <location>
        <begin position="155"/>
        <end position="169"/>
    </location>
</feature>
<dbReference type="Proteomes" id="UP000664940">
    <property type="component" value="Unassembled WGS sequence"/>
</dbReference>
<name>A0A833ZIK5_9CHIR</name>
<evidence type="ECO:0000256" key="1">
    <source>
        <dbReference type="SAM" id="MobiDB-lite"/>
    </source>
</evidence>
<dbReference type="AlphaFoldDB" id="A0A833ZIK5"/>
<accession>A0A833ZIK5</accession>
<proteinExistence type="predicted"/>
<reference evidence="2 3" key="1">
    <citation type="journal article" date="2020" name="Nature">
        <title>Six reference-quality genomes reveal evolution of bat adaptations.</title>
        <authorList>
            <person name="Jebb D."/>
            <person name="Huang Z."/>
            <person name="Pippel M."/>
            <person name="Hughes G.M."/>
            <person name="Lavrichenko K."/>
            <person name="Devanna P."/>
            <person name="Winkler S."/>
            <person name="Jermiin L.S."/>
            <person name="Skirmuntt E.C."/>
            <person name="Katzourakis A."/>
            <person name="Burkitt-Gray L."/>
            <person name="Ray D.A."/>
            <person name="Sullivan K.A.M."/>
            <person name="Roscito J.G."/>
            <person name="Kirilenko B.M."/>
            <person name="Davalos L.M."/>
            <person name="Corthals A.P."/>
            <person name="Power M.L."/>
            <person name="Jones G."/>
            <person name="Ransome R.D."/>
            <person name="Dechmann D.K.N."/>
            <person name="Locatelli A.G."/>
            <person name="Puechmaille S.J."/>
            <person name="Fedrigo O."/>
            <person name="Jarvis E.D."/>
            <person name="Hiller M."/>
            <person name="Vernes S.C."/>
            <person name="Myers E.W."/>
            <person name="Teeling E.C."/>
        </authorList>
    </citation>
    <scope>NUCLEOTIDE SEQUENCE [LARGE SCALE GENOMIC DNA]</scope>
    <source>
        <strain evidence="2">Bat1K_MPI-CBG_1</strain>
    </source>
</reference>
<feature type="region of interest" description="Disordered" evidence="1">
    <location>
        <begin position="1"/>
        <end position="54"/>
    </location>
</feature>
<comment type="caution">
    <text evidence="2">The sequence shown here is derived from an EMBL/GenBank/DDBJ whole genome shotgun (WGS) entry which is preliminary data.</text>
</comment>
<feature type="compositionally biased region" description="Basic residues" evidence="1">
    <location>
        <begin position="31"/>
        <end position="47"/>
    </location>
</feature>
<sequence length="191" mass="21041">MPRAGEEGAQSSQTQALGWPAGGWNGAGSRRPWHRTRSRKLPCRGRGSKPQPPCLWNEAAPGLVHADETTPRPCLCLSDARPDSQAAAGAWGLRKGNHTPDPAGLPFLRRKGDPHYLDTRSQSETGEKEEKRFGRKFRNAVPKRGTGVHGAFRLKGSDSRQKQEGHRDLPCLPRNRSQNRKGSPGWRSSVD</sequence>
<organism evidence="2 3">
    <name type="scientific">Phyllostomus discolor</name>
    <name type="common">pale spear-nosed bat</name>
    <dbReference type="NCBI Taxonomy" id="89673"/>
    <lineage>
        <taxon>Eukaryota</taxon>
        <taxon>Metazoa</taxon>
        <taxon>Chordata</taxon>
        <taxon>Craniata</taxon>
        <taxon>Vertebrata</taxon>
        <taxon>Euteleostomi</taxon>
        <taxon>Mammalia</taxon>
        <taxon>Eutheria</taxon>
        <taxon>Laurasiatheria</taxon>
        <taxon>Chiroptera</taxon>
        <taxon>Yangochiroptera</taxon>
        <taxon>Phyllostomidae</taxon>
        <taxon>Phyllostominae</taxon>
        <taxon>Phyllostomus</taxon>
    </lineage>
</organism>
<dbReference type="EMBL" id="JABVXQ010000008">
    <property type="protein sequence ID" value="KAF6094665.1"/>
    <property type="molecule type" value="Genomic_DNA"/>
</dbReference>
<protein>
    <submittedName>
        <fullName evidence="2">Uncharacterized protein</fullName>
    </submittedName>
</protein>